<reference evidence="1 2" key="1">
    <citation type="journal article" date="2018" name="Front. Plant Sci.">
        <title>Red Clover (Trifolium pratense) and Zigzag Clover (T. medium) - A Picture of Genomic Similarities and Differences.</title>
        <authorList>
            <person name="Dluhosova J."/>
            <person name="Istvanek J."/>
            <person name="Nedelnik J."/>
            <person name="Repkova J."/>
        </authorList>
    </citation>
    <scope>NUCLEOTIDE SEQUENCE [LARGE SCALE GENOMIC DNA]</scope>
    <source>
        <strain evidence="2">cv. 10/8</strain>
        <tissue evidence="1">Leaf</tissue>
    </source>
</reference>
<dbReference type="AlphaFoldDB" id="A0A392NUP0"/>
<evidence type="ECO:0000313" key="2">
    <source>
        <dbReference type="Proteomes" id="UP000265520"/>
    </source>
</evidence>
<comment type="caution">
    <text evidence="1">The sequence shown here is derived from an EMBL/GenBank/DDBJ whole genome shotgun (WGS) entry which is preliminary data.</text>
</comment>
<dbReference type="EMBL" id="LXQA010052519">
    <property type="protein sequence ID" value="MCI03543.1"/>
    <property type="molecule type" value="Genomic_DNA"/>
</dbReference>
<dbReference type="Proteomes" id="UP000265520">
    <property type="component" value="Unassembled WGS sequence"/>
</dbReference>
<organism evidence="1 2">
    <name type="scientific">Trifolium medium</name>
    <dbReference type="NCBI Taxonomy" id="97028"/>
    <lineage>
        <taxon>Eukaryota</taxon>
        <taxon>Viridiplantae</taxon>
        <taxon>Streptophyta</taxon>
        <taxon>Embryophyta</taxon>
        <taxon>Tracheophyta</taxon>
        <taxon>Spermatophyta</taxon>
        <taxon>Magnoliopsida</taxon>
        <taxon>eudicotyledons</taxon>
        <taxon>Gunneridae</taxon>
        <taxon>Pentapetalae</taxon>
        <taxon>rosids</taxon>
        <taxon>fabids</taxon>
        <taxon>Fabales</taxon>
        <taxon>Fabaceae</taxon>
        <taxon>Papilionoideae</taxon>
        <taxon>50 kb inversion clade</taxon>
        <taxon>NPAAA clade</taxon>
        <taxon>Hologalegina</taxon>
        <taxon>IRL clade</taxon>
        <taxon>Trifolieae</taxon>
        <taxon>Trifolium</taxon>
    </lineage>
</organism>
<evidence type="ECO:0000313" key="1">
    <source>
        <dbReference type="EMBL" id="MCI03543.1"/>
    </source>
</evidence>
<proteinExistence type="predicted"/>
<name>A0A392NUP0_9FABA</name>
<sequence>MEAGSRLPHLPWLLPCLQGGGGGGGGGGEEESMRVVFREGIELAINFCRGVQLNVNYGYLGTLKRFVMNYWLCTKNVYAVILPLFS</sequence>
<protein>
    <submittedName>
        <fullName evidence="1">Uncharacterized protein</fullName>
    </submittedName>
</protein>
<keyword evidence="2" id="KW-1185">Reference proteome</keyword>
<gene>
    <name evidence="1" type="ORF">A2U01_0024583</name>
</gene>
<accession>A0A392NUP0</accession>